<keyword evidence="2" id="KW-1185">Reference proteome</keyword>
<dbReference type="Proteomes" id="UP000828390">
    <property type="component" value="Unassembled WGS sequence"/>
</dbReference>
<evidence type="ECO:0000313" key="2">
    <source>
        <dbReference type="Proteomes" id="UP000828390"/>
    </source>
</evidence>
<dbReference type="EMBL" id="JAIWYP010000002">
    <property type="protein sequence ID" value="KAH3860519.1"/>
    <property type="molecule type" value="Genomic_DNA"/>
</dbReference>
<proteinExistence type="predicted"/>
<sequence>MQNKSIFISSSTSHSHLAAFLNPAQHQLPQEVSATVNPEAVAFPTHFDMTCEGLFFGVNVNISNLNVYYGDAKVEK</sequence>
<dbReference type="AlphaFoldDB" id="A0A9D4R9W5"/>
<gene>
    <name evidence="1" type="ORF">DPMN_023420</name>
</gene>
<name>A0A9D4R9W5_DREPO</name>
<accession>A0A9D4R9W5</accession>
<reference evidence="1" key="2">
    <citation type="submission" date="2020-11" db="EMBL/GenBank/DDBJ databases">
        <authorList>
            <person name="McCartney M.A."/>
            <person name="Auch B."/>
            <person name="Kono T."/>
            <person name="Mallez S."/>
            <person name="Becker A."/>
            <person name="Gohl D.M."/>
            <person name="Silverstein K.A.T."/>
            <person name="Koren S."/>
            <person name="Bechman K.B."/>
            <person name="Herman A."/>
            <person name="Abrahante J.E."/>
            <person name="Garbe J."/>
        </authorList>
    </citation>
    <scope>NUCLEOTIDE SEQUENCE</scope>
    <source>
        <strain evidence="1">Duluth1</strain>
        <tissue evidence="1">Whole animal</tissue>
    </source>
</reference>
<reference evidence="1" key="1">
    <citation type="journal article" date="2019" name="bioRxiv">
        <title>The Genome of the Zebra Mussel, Dreissena polymorpha: A Resource for Invasive Species Research.</title>
        <authorList>
            <person name="McCartney M.A."/>
            <person name="Auch B."/>
            <person name="Kono T."/>
            <person name="Mallez S."/>
            <person name="Zhang Y."/>
            <person name="Obille A."/>
            <person name="Becker A."/>
            <person name="Abrahante J.E."/>
            <person name="Garbe J."/>
            <person name="Badalamenti J.P."/>
            <person name="Herman A."/>
            <person name="Mangelson H."/>
            <person name="Liachko I."/>
            <person name="Sullivan S."/>
            <person name="Sone E.D."/>
            <person name="Koren S."/>
            <person name="Silverstein K.A.T."/>
            <person name="Beckman K.B."/>
            <person name="Gohl D.M."/>
        </authorList>
    </citation>
    <scope>NUCLEOTIDE SEQUENCE</scope>
    <source>
        <strain evidence="1">Duluth1</strain>
        <tissue evidence="1">Whole animal</tissue>
    </source>
</reference>
<evidence type="ECO:0000313" key="1">
    <source>
        <dbReference type="EMBL" id="KAH3860519.1"/>
    </source>
</evidence>
<protein>
    <submittedName>
        <fullName evidence="1">Uncharacterized protein</fullName>
    </submittedName>
</protein>
<comment type="caution">
    <text evidence="1">The sequence shown here is derived from an EMBL/GenBank/DDBJ whole genome shotgun (WGS) entry which is preliminary data.</text>
</comment>
<organism evidence="1 2">
    <name type="scientific">Dreissena polymorpha</name>
    <name type="common">Zebra mussel</name>
    <name type="synonym">Mytilus polymorpha</name>
    <dbReference type="NCBI Taxonomy" id="45954"/>
    <lineage>
        <taxon>Eukaryota</taxon>
        <taxon>Metazoa</taxon>
        <taxon>Spiralia</taxon>
        <taxon>Lophotrochozoa</taxon>
        <taxon>Mollusca</taxon>
        <taxon>Bivalvia</taxon>
        <taxon>Autobranchia</taxon>
        <taxon>Heteroconchia</taxon>
        <taxon>Euheterodonta</taxon>
        <taxon>Imparidentia</taxon>
        <taxon>Neoheterodontei</taxon>
        <taxon>Myida</taxon>
        <taxon>Dreissenoidea</taxon>
        <taxon>Dreissenidae</taxon>
        <taxon>Dreissena</taxon>
    </lineage>
</organism>